<accession>A0A2X2DBC0</accession>
<gene>
    <name evidence="1" type="ORF">NCTC11842_03272</name>
</gene>
<dbReference type="AlphaFoldDB" id="A0A2X2DBC0"/>
<proteinExistence type="predicted"/>
<dbReference type="EMBL" id="UAUF01000013">
    <property type="protein sequence ID" value="SPZ09695.1"/>
    <property type="molecule type" value="Genomic_DNA"/>
</dbReference>
<name>A0A2X2DBC0_PSELU</name>
<sequence>MPWLFRHSRWTTGLLLIVSLSVAAAPAPFFKWRSKFNGQVVCQRTSPGDGWERLAGPFRDIGCQQSGEKPLQRWDRVTASPRS</sequence>
<reference evidence="1 2" key="1">
    <citation type="submission" date="2018-06" db="EMBL/GenBank/DDBJ databases">
        <authorList>
            <consortium name="Pathogen Informatics"/>
            <person name="Doyle S."/>
        </authorList>
    </citation>
    <scope>NUCLEOTIDE SEQUENCE [LARGE SCALE GENOMIC DNA]</scope>
    <source>
        <strain evidence="1 2">NCTC11842</strain>
    </source>
</reference>
<evidence type="ECO:0000313" key="2">
    <source>
        <dbReference type="Proteomes" id="UP000250443"/>
    </source>
</evidence>
<dbReference type="Proteomes" id="UP000250443">
    <property type="component" value="Unassembled WGS sequence"/>
</dbReference>
<protein>
    <submittedName>
        <fullName evidence="1">Uncharacterized protein</fullName>
    </submittedName>
</protein>
<organism evidence="1 2">
    <name type="scientific">Pseudomonas luteola</name>
    <dbReference type="NCBI Taxonomy" id="47886"/>
    <lineage>
        <taxon>Bacteria</taxon>
        <taxon>Pseudomonadati</taxon>
        <taxon>Pseudomonadota</taxon>
        <taxon>Gammaproteobacteria</taxon>
        <taxon>Pseudomonadales</taxon>
        <taxon>Pseudomonadaceae</taxon>
        <taxon>Pseudomonas</taxon>
    </lineage>
</organism>
<evidence type="ECO:0000313" key="1">
    <source>
        <dbReference type="EMBL" id="SPZ09695.1"/>
    </source>
</evidence>